<dbReference type="EMBL" id="JABEZY010265384">
    <property type="protein sequence ID" value="MBA0754890.1"/>
    <property type="molecule type" value="Genomic_DNA"/>
</dbReference>
<proteinExistence type="predicted"/>
<comment type="caution">
    <text evidence="2">The sequence shown here is derived from an EMBL/GenBank/DDBJ whole genome shotgun (WGS) entry which is preliminary data.</text>
</comment>
<dbReference type="Proteomes" id="UP000593579">
    <property type="component" value="Unassembled WGS sequence"/>
</dbReference>
<feature type="region of interest" description="Disordered" evidence="1">
    <location>
        <begin position="1"/>
        <end position="25"/>
    </location>
</feature>
<evidence type="ECO:0000313" key="3">
    <source>
        <dbReference type="Proteomes" id="UP000593579"/>
    </source>
</evidence>
<organism evidence="2 3">
    <name type="scientific">Gossypium gossypioides</name>
    <name type="common">Mexican cotton</name>
    <name type="synonym">Selera gossypioides</name>
    <dbReference type="NCBI Taxonomy" id="34282"/>
    <lineage>
        <taxon>Eukaryota</taxon>
        <taxon>Viridiplantae</taxon>
        <taxon>Streptophyta</taxon>
        <taxon>Embryophyta</taxon>
        <taxon>Tracheophyta</taxon>
        <taxon>Spermatophyta</taxon>
        <taxon>Magnoliopsida</taxon>
        <taxon>eudicotyledons</taxon>
        <taxon>Gunneridae</taxon>
        <taxon>Pentapetalae</taxon>
        <taxon>rosids</taxon>
        <taxon>malvids</taxon>
        <taxon>Malvales</taxon>
        <taxon>Malvaceae</taxon>
        <taxon>Malvoideae</taxon>
        <taxon>Gossypium</taxon>
    </lineage>
</organism>
<keyword evidence="3" id="KW-1185">Reference proteome</keyword>
<gene>
    <name evidence="2" type="ORF">Gogos_020925</name>
</gene>
<sequence length="58" mass="7140">MRMRGTWSEMSRSTTKERRKKNGQEIQIEENFSKMKRCENGNRIEERTFWKLLSARQM</sequence>
<name>A0A7J9D2D4_GOSGO</name>
<evidence type="ECO:0000313" key="2">
    <source>
        <dbReference type="EMBL" id="MBA0754890.1"/>
    </source>
</evidence>
<dbReference type="AlphaFoldDB" id="A0A7J9D2D4"/>
<reference evidence="2 3" key="1">
    <citation type="journal article" date="2019" name="Genome Biol. Evol.">
        <title>Insights into the evolution of the New World diploid cottons (Gossypium, subgenus Houzingenia) based on genome sequencing.</title>
        <authorList>
            <person name="Grover C.E."/>
            <person name="Arick M.A. 2nd"/>
            <person name="Thrash A."/>
            <person name="Conover J.L."/>
            <person name="Sanders W.S."/>
            <person name="Peterson D.G."/>
            <person name="Frelichowski J.E."/>
            <person name="Scheffler J.A."/>
            <person name="Scheffler B.E."/>
            <person name="Wendel J.F."/>
        </authorList>
    </citation>
    <scope>NUCLEOTIDE SEQUENCE [LARGE SCALE GENOMIC DNA]</scope>
    <source>
        <strain evidence="2">5</strain>
        <tissue evidence="2">Leaf</tissue>
    </source>
</reference>
<accession>A0A7J9D2D4</accession>
<protein>
    <submittedName>
        <fullName evidence="2">Uncharacterized protein</fullName>
    </submittedName>
</protein>
<evidence type="ECO:0000256" key="1">
    <source>
        <dbReference type="SAM" id="MobiDB-lite"/>
    </source>
</evidence>